<dbReference type="Proteomes" id="UP000078492">
    <property type="component" value="Unassembled WGS sequence"/>
</dbReference>
<evidence type="ECO:0000256" key="1">
    <source>
        <dbReference type="SAM" id="MobiDB-lite"/>
    </source>
</evidence>
<evidence type="ECO:0000313" key="3">
    <source>
        <dbReference type="Proteomes" id="UP000078492"/>
    </source>
</evidence>
<accession>A0A151JRE7</accession>
<evidence type="ECO:0008006" key="4">
    <source>
        <dbReference type="Google" id="ProtNLM"/>
    </source>
</evidence>
<feature type="non-terminal residue" evidence="2">
    <location>
        <position position="1"/>
    </location>
</feature>
<name>A0A151JRE7_9HYME</name>
<protein>
    <recommendedName>
        <fullName evidence="4">Transposase Tc1-like domain-containing protein</fullName>
    </recommendedName>
</protein>
<gene>
    <name evidence="2" type="ORF">ALC57_00992</name>
</gene>
<reference evidence="2 3" key="1">
    <citation type="submission" date="2015-09" db="EMBL/GenBank/DDBJ databases">
        <title>Trachymyrmex cornetzi WGS genome.</title>
        <authorList>
            <person name="Nygaard S."/>
            <person name="Hu H."/>
            <person name="Boomsma J."/>
            <person name="Zhang G."/>
        </authorList>
    </citation>
    <scope>NUCLEOTIDE SEQUENCE [LARGE SCALE GENOMIC DNA]</scope>
    <source>
        <strain evidence="2">Tcor2-1</strain>
        <tissue evidence="2">Whole body</tissue>
    </source>
</reference>
<dbReference type="EMBL" id="KQ978628">
    <property type="protein sequence ID" value="KYN29557.1"/>
    <property type="molecule type" value="Genomic_DNA"/>
</dbReference>
<keyword evidence="3" id="KW-1185">Reference proteome</keyword>
<sequence length="21" mass="2640">FTRRISTQTIRRRLHERGLRS</sequence>
<evidence type="ECO:0000313" key="2">
    <source>
        <dbReference type="EMBL" id="KYN29557.1"/>
    </source>
</evidence>
<proteinExistence type="predicted"/>
<dbReference type="AlphaFoldDB" id="A0A151JRE7"/>
<organism evidence="2 3">
    <name type="scientific">Trachymyrmex cornetzi</name>
    <dbReference type="NCBI Taxonomy" id="471704"/>
    <lineage>
        <taxon>Eukaryota</taxon>
        <taxon>Metazoa</taxon>
        <taxon>Ecdysozoa</taxon>
        <taxon>Arthropoda</taxon>
        <taxon>Hexapoda</taxon>
        <taxon>Insecta</taxon>
        <taxon>Pterygota</taxon>
        <taxon>Neoptera</taxon>
        <taxon>Endopterygota</taxon>
        <taxon>Hymenoptera</taxon>
        <taxon>Apocrita</taxon>
        <taxon>Aculeata</taxon>
        <taxon>Formicoidea</taxon>
        <taxon>Formicidae</taxon>
        <taxon>Myrmicinae</taxon>
        <taxon>Trachymyrmex</taxon>
    </lineage>
</organism>
<feature type="region of interest" description="Disordered" evidence="1">
    <location>
        <begin position="1"/>
        <end position="21"/>
    </location>
</feature>